<dbReference type="PANTHER" id="PTHR30069:SF29">
    <property type="entry name" value="HEMOGLOBIN AND HEMOGLOBIN-HAPTOGLOBIN-BINDING PROTEIN 1-RELATED"/>
    <property type="match status" value="1"/>
</dbReference>
<dbReference type="SUPFAM" id="SSF49464">
    <property type="entry name" value="Carboxypeptidase regulatory domain-like"/>
    <property type="match status" value="1"/>
</dbReference>
<comment type="subcellular location">
    <subcellularLocation>
        <location evidence="1">Cell outer membrane</location>
        <topology evidence="1">Multi-pass membrane protein</topology>
    </subcellularLocation>
</comment>
<keyword evidence="5 8" id="KW-0732">Signal</keyword>
<dbReference type="EMBL" id="CP042806">
    <property type="protein sequence ID" value="QEE30770.1"/>
    <property type="molecule type" value="Genomic_DNA"/>
</dbReference>
<evidence type="ECO:0000313" key="11">
    <source>
        <dbReference type="Proteomes" id="UP000321820"/>
    </source>
</evidence>
<dbReference type="InterPro" id="IPR008969">
    <property type="entry name" value="CarboxyPept-like_regulatory"/>
</dbReference>
<evidence type="ECO:0000256" key="2">
    <source>
        <dbReference type="ARBA" id="ARBA00022448"/>
    </source>
</evidence>
<keyword evidence="6" id="KW-0472">Membrane</keyword>
<evidence type="ECO:0000256" key="3">
    <source>
        <dbReference type="ARBA" id="ARBA00022452"/>
    </source>
</evidence>
<feature type="domain" description="TonB-dependent transporter Oar-like beta-barrel" evidence="9">
    <location>
        <begin position="515"/>
        <end position="779"/>
    </location>
</feature>
<feature type="signal peptide" evidence="8">
    <location>
        <begin position="1"/>
        <end position="24"/>
    </location>
</feature>
<evidence type="ECO:0000256" key="7">
    <source>
        <dbReference type="ARBA" id="ARBA00023237"/>
    </source>
</evidence>
<dbReference type="InterPro" id="IPR036942">
    <property type="entry name" value="Beta-barrel_TonB_sf"/>
</dbReference>
<keyword evidence="2" id="KW-0813">Transport</keyword>
<keyword evidence="11" id="KW-1185">Reference proteome</keyword>
<gene>
    <name evidence="10" type="ORF">FTW19_23890</name>
</gene>
<evidence type="ECO:0000256" key="8">
    <source>
        <dbReference type="SAM" id="SignalP"/>
    </source>
</evidence>
<dbReference type="Pfam" id="PF13620">
    <property type="entry name" value="CarboxypepD_reg"/>
    <property type="match status" value="1"/>
</dbReference>
<dbReference type="GO" id="GO:0015344">
    <property type="term" value="F:siderophore uptake transmembrane transporter activity"/>
    <property type="evidence" value="ECO:0007669"/>
    <property type="project" value="TreeGrafter"/>
</dbReference>
<accession>A0A5B9EIT5</accession>
<dbReference type="InterPro" id="IPR057601">
    <property type="entry name" value="Oar-like_b-barrel"/>
</dbReference>
<dbReference type="InterPro" id="IPR013783">
    <property type="entry name" value="Ig-like_fold"/>
</dbReference>
<keyword evidence="3" id="KW-1134">Transmembrane beta strand</keyword>
<evidence type="ECO:0000259" key="9">
    <source>
        <dbReference type="Pfam" id="PF25183"/>
    </source>
</evidence>
<evidence type="ECO:0000256" key="5">
    <source>
        <dbReference type="ARBA" id="ARBA00022729"/>
    </source>
</evidence>
<dbReference type="GO" id="GO:0009279">
    <property type="term" value="C:cell outer membrane"/>
    <property type="evidence" value="ECO:0007669"/>
    <property type="project" value="UniProtKB-SubCell"/>
</dbReference>
<dbReference type="Gene3D" id="2.40.170.20">
    <property type="entry name" value="TonB-dependent receptor, beta-barrel domain"/>
    <property type="match status" value="1"/>
</dbReference>
<keyword evidence="7" id="KW-0998">Cell outer membrane</keyword>
<evidence type="ECO:0000256" key="1">
    <source>
        <dbReference type="ARBA" id="ARBA00004571"/>
    </source>
</evidence>
<keyword evidence="4" id="KW-0812">Transmembrane</keyword>
<evidence type="ECO:0000313" key="10">
    <source>
        <dbReference type="EMBL" id="QEE30770.1"/>
    </source>
</evidence>
<dbReference type="PANTHER" id="PTHR30069">
    <property type="entry name" value="TONB-DEPENDENT OUTER MEMBRANE RECEPTOR"/>
    <property type="match status" value="1"/>
</dbReference>
<dbReference type="Proteomes" id="UP000321820">
    <property type="component" value="Chromosome"/>
</dbReference>
<protein>
    <recommendedName>
        <fullName evidence="9">TonB-dependent transporter Oar-like beta-barrel domain-containing protein</fullName>
    </recommendedName>
</protein>
<dbReference type="SUPFAM" id="SSF56935">
    <property type="entry name" value="Porins"/>
    <property type="match status" value="1"/>
</dbReference>
<dbReference type="AlphaFoldDB" id="A0A5B9EIT5"/>
<dbReference type="Pfam" id="PF25183">
    <property type="entry name" value="OMP_b-brl_4"/>
    <property type="match status" value="1"/>
</dbReference>
<evidence type="ECO:0000256" key="6">
    <source>
        <dbReference type="ARBA" id="ARBA00023136"/>
    </source>
</evidence>
<dbReference type="KEGG" id="talb:FTW19_23890"/>
<dbReference type="InterPro" id="IPR039426">
    <property type="entry name" value="TonB-dep_rcpt-like"/>
</dbReference>
<reference evidence="10 11" key="1">
    <citation type="submission" date="2019-08" db="EMBL/GenBank/DDBJ databases">
        <title>Complete genome sequence of Terriglobus albidus strain ORNL.</title>
        <authorList>
            <person name="Podar M."/>
        </authorList>
    </citation>
    <scope>NUCLEOTIDE SEQUENCE [LARGE SCALE GENOMIC DNA]</scope>
    <source>
        <strain evidence="10 11">ORNL</strain>
    </source>
</reference>
<proteinExistence type="predicted"/>
<sequence length="848" mass="92272">MRGIALRCVIQLLLLVGLTTVAFAQQTVRGSVVDSGEAVVPGLTVELSAQNGTTVTAVTNEAGRFFFRGVGEGAYHLHLAAQQSFAVFDTKLTVGRRPVDEVTIHLVVAEVKTEVDAVEEEAGVSTAAESNANQAAADSKALEALPIFDQNVLGALMPFLSQSAIGTSGISIVVDGVEMKGTGVSASALKEVRINNDPYSAETNRPGRGRIEVITKAPGDKVHGTLNFLIRDAALDAKNYFAQVKPQEQKRIFEGSVLGPLYRGSRTGFLISGSRQEDDAQAIVHAVSPAGPIDANVPAPVHETDFAVRLTRDLNANHRVSLQYNVTDVVSRNLGVGGLVTQDAGINSQAREEDVIFNDRLILSPTLINQLQLFYEKDHDPARSVVNARKLVVDGGFTGGGAQADQYTTENNLKINDIVSLSRGKHYVKFGITIPNISRRAWEDHTNRLGTYNFSSLGDYGAGRPTAFTQLQGSGRAVFWLNELGIFVQDQVQIAPRLQAVVGLRYDWQTYFESPHNVSPRGSLAYALKDKKTVIRGGAGMFYDRSGPAPIADLKLLNGVNLRSYTVFQGSYPNAAVPAGYPSNLVRRADDTYIPCTVHYSLALERSIAAGTTLAVSYDGLRGFHLFRSRDVNAPLPPIYGVRPDASVGVLRQMESKGRQISNALEINVQTKAGPWFSGMAQYVLSRTENDTGGIAWFPANQYNLAGEYGRADFDQRHRFEMLGTFHEESWWNLGLGVHVASGLPYTETAGIDLFHTGMLNARPAGVSRNALQAAGAVSVDARWAHDLYFSRGKQSERRHLTFGVEAFNLTNRANFGGYVGNVRSSLFQQPTTAQPARRMQFSLRYKF</sequence>
<dbReference type="OrthoDB" id="100279at2"/>
<organism evidence="10 11">
    <name type="scientific">Terriglobus albidus</name>
    <dbReference type="NCBI Taxonomy" id="1592106"/>
    <lineage>
        <taxon>Bacteria</taxon>
        <taxon>Pseudomonadati</taxon>
        <taxon>Acidobacteriota</taxon>
        <taxon>Terriglobia</taxon>
        <taxon>Terriglobales</taxon>
        <taxon>Acidobacteriaceae</taxon>
        <taxon>Terriglobus</taxon>
    </lineage>
</organism>
<dbReference type="GO" id="GO:0044718">
    <property type="term" value="P:siderophore transmembrane transport"/>
    <property type="evidence" value="ECO:0007669"/>
    <property type="project" value="TreeGrafter"/>
</dbReference>
<feature type="chain" id="PRO_5022812294" description="TonB-dependent transporter Oar-like beta-barrel domain-containing protein" evidence="8">
    <location>
        <begin position="25"/>
        <end position="848"/>
    </location>
</feature>
<name>A0A5B9EIT5_9BACT</name>
<evidence type="ECO:0000256" key="4">
    <source>
        <dbReference type="ARBA" id="ARBA00022692"/>
    </source>
</evidence>
<dbReference type="Gene3D" id="2.60.40.10">
    <property type="entry name" value="Immunoglobulins"/>
    <property type="match status" value="1"/>
</dbReference>